<keyword evidence="2 5" id="KW-0808">Transferase</keyword>
<evidence type="ECO:0000313" key="7">
    <source>
        <dbReference type="Proteomes" id="UP001290455"/>
    </source>
</evidence>
<dbReference type="EMBL" id="JAXOFX010000001">
    <property type="protein sequence ID" value="MDZ5470618.1"/>
    <property type="molecule type" value="Genomic_DNA"/>
</dbReference>
<evidence type="ECO:0000256" key="5">
    <source>
        <dbReference type="HAMAP-Rule" id="MF_01553"/>
    </source>
</evidence>
<protein>
    <recommendedName>
        <fullName evidence="5">DNA-directed RNA polymerase subunit epsilon</fullName>
        <shortName evidence="5">RNAP epsilon subunit</shortName>
        <ecNumber evidence="5">2.7.7.6</ecNumber>
    </recommendedName>
    <alternativeName>
        <fullName evidence="5">RNA polymerase epsilon subunit</fullName>
    </alternativeName>
    <alternativeName>
        <fullName evidence="5">Transcriptase subunit epsilon</fullName>
    </alternativeName>
</protein>
<comment type="similarity">
    <text evidence="5">Belongs to the RNA polymerase subunit epsilon family.</text>
</comment>
<evidence type="ECO:0000313" key="6">
    <source>
        <dbReference type="EMBL" id="MDZ5470618.1"/>
    </source>
</evidence>
<accession>A0ABU5ITY1</accession>
<dbReference type="EC" id="2.7.7.6" evidence="5"/>
<keyword evidence="7" id="KW-1185">Reference proteome</keyword>
<comment type="caution">
    <text evidence="6">The sequence shown here is derived from an EMBL/GenBank/DDBJ whole genome shotgun (WGS) entry which is preliminary data.</text>
</comment>
<dbReference type="Proteomes" id="UP001290455">
    <property type="component" value="Unassembled WGS sequence"/>
</dbReference>
<evidence type="ECO:0000256" key="3">
    <source>
        <dbReference type="ARBA" id="ARBA00022695"/>
    </source>
</evidence>
<dbReference type="RefSeq" id="WP_322445041.1">
    <property type="nucleotide sequence ID" value="NZ_JAXOFX010000001.1"/>
</dbReference>
<comment type="catalytic activity">
    <reaction evidence="5">
        <text>RNA(n) + a ribonucleoside 5'-triphosphate = RNA(n+1) + diphosphate</text>
        <dbReference type="Rhea" id="RHEA:21248"/>
        <dbReference type="Rhea" id="RHEA-COMP:14527"/>
        <dbReference type="Rhea" id="RHEA-COMP:17342"/>
        <dbReference type="ChEBI" id="CHEBI:33019"/>
        <dbReference type="ChEBI" id="CHEBI:61557"/>
        <dbReference type="ChEBI" id="CHEBI:140395"/>
        <dbReference type="EC" id="2.7.7.6"/>
    </reaction>
</comment>
<evidence type="ECO:0000256" key="2">
    <source>
        <dbReference type="ARBA" id="ARBA00022679"/>
    </source>
</evidence>
<keyword evidence="4 5" id="KW-0804">Transcription</keyword>
<proteinExistence type="inferred from homology"/>
<evidence type="ECO:0000256" key="4">
    <source>
        <dbReference type="ARBA" id="ARBA00023163"/>
    </source>
</evidence>
<dbReference type="GO" id="GO:0003899">
    <property type="term" value="F:DNA-directed RNA polymerase activity"/>
    <property type="evidence" value="ECO:0007669"/>
    <property type="project" value="UniProtKB-EC"/>
</dbReference>
<gene>
    <name evidence="5" type="primary">rpoY</name>
    <name evidence="6" type="ORF">SM124_02530</name>
</gene>
<sequence length="70" mass="8282">MIFKVYYQESIKQVPVREKTKTVYVEGDSEKDVRNKLADRPYNIEFVTPVTGAFLEYEQQSEDFTVLEIE</sequence>
<comment type="subunit">
    <text evidence="5">RNAP is composed of a core of 2 alpha, a beta and a beta' subunit. The core is associated with a delta subunit, and at least one of epsilon or omega. When a sigma factor is associated with the core the holoenzyme is formed, which can initiate transcription.</text>
</comment>
<dbReference type="Pfam" id="PF07288">
    <property type="entry name" value="RpoY"/>
    <property type="match status" value="1"/>
</dbReference>
<dbReference type="NCBIfam" id="NF010188">
    <property type="entry name" value="PRK13667.1"/>
    <property type="match status" value="1"/>
</dbReference>
<organism evidence="6 7">
    <name type="scientific">Robertmurraya mangrovi</name>
    <dbReference type="NCBI Taxonomy" id="3098077"/>
    <lineage>
        <taxon>Bacteria</taxon>
        <taxon>Bacillati</taxon>
        <taxon>Bacillota</taxon>
        <taxon>Bacilli</taxon>
        <taxon>Bacillales</taxon>
        <taxon>Bacillaceae</taxon>
        <taxon>Robertmurraya</taxon>
    </lineage>
</organism>
<name>A0ABU5ITY1_9BACI</name>
<evidence type="ECO:0000256" key="1">
    <source>
        <dbReference type="ARBA" id="ARBA00022478"/>
    </source>
</evidence>
<keyword evidence="1 5" id="KW-0240">DNA-directed RNA polymerase</keyword>
<dbReference type="HAMAP" id="MF_01553">
    <property type="entry name" value="RNApol_bact_RpoY"/>
    <property type="match status" value="1"/>
</dbReference>
<comment type="function">
    <text evidence="5">A non-essential component of RNA polymerase (RNAP).</text>
</comment>
<keyword evidence="3 5" id="KW-0548">Nucleotidyltransferase</keyword>
<dbReference type="Gene3D" id="3.10.20.730">
    <property type="entry name" value="RNAP, epsilon subunit-like"/>
    <property type="match status" value="1"/>
</dbReference>
<reference evidence="6 7" key="1">
    <citation type="submission" date="2023-11" db="EMBL/GenBank/DDBJ databases">
        <title>Bacillus jintuensis, isolated from a mudflat on the Beibu Gulf coast.</title>
        <authorList>
            <person name="Li M."/>
        </authorList>
    </citation>
    <scope>NUCLEOTIDE SEQUENCE [LARGE SCALE GENOMIC DNA]</scope>
    <source>
        <strain evidence="6 7">31A1R</strain>
    </source>
</reference>
<dbReference type="InterPro" id="IPR009907">
    <property type="entry name" value="RpoY"/>
</dbReference>
<dbReference type="GO" id="GO:0000428">
    <property type="term" value="C:DNA-directed RNA polymerase complex"/>
    <property type="evidence" value="ECO:0007669"/>
    <property type="project" value="UniProtKB-KW"/>
</dbReference>